<comment type="caution">
    <text evidence="1">The sequence shown here is derived from an EMBL/GenBank/DDBJ whole genome shotgun (WGS) entry which is preliminary data.</text>
</comment>
<evidence type="ECO:0000313" key="2">
    <source>
        <dbReference type="Proteomes" id="UP001469553"/>
    </source>
</evidence>
<gene>
    <name evidence="1" type="ORF">AMECASPLE_018362</name>
</gene>
<dbReference type="EMBL" id="JAHRIP010076660">
    <property type="protein sequence ID" value="MEQ2311297.1"/>
    <property type="molecule type" value="Genomic_DNA"/>
</dbReference>
<sequence length="106" mass="11359">MKRMLRVVCSSFYEESLFTKSSPQVLEDSPEQSHPSFISLLVKQGSGSGTPADNGRTDHTLHNRPVADMQHVAANSEVQSALSLLRQLQCCISSPVCGPGVGEGTT</sequence>
<accession>A0ABV0ZZN9</accession>
<evidence type="ECO:0000313" key="1">
    <source>
        <dbReference type="EMBL" id="MEQ2311297.1"/>
    </source>
</evidence>
<proteinExistence type="predicted"/>
<reference evidence="1 2" key="1">
    <citation type="submission" date="2021-06" db="EMBL/GenBank/DDBJ databases">
        <authorList>
            <person name="Palmer J.M."/>
        </authorList>
    </citation>
    <scope>NUCLEOTIDE SEQUENCE [LARGE SCALE GENOMIC DNA]</scope>
    <source>
        <strain evidence="1 2">AS_MEX2019</strain>
        <tissue evidence="1">Muscle</tissue>
    </source>
</reference>
<dbReference type="Proteomes" id="UP001469553">
    <property type="component" value="Unassembled WGS sequence"/>
</dbReference>
<protein>
    <submittedName>
        <fullName evidence="1">Uncharacterized protein</fullName>
    </submittedName>
</protein>
<keyword evidence="2" id="KW-1185">Reference proteome</keyword>
<organism evidence="1 2">
    <name type="scientific">Ameca splendens</name>
    <dbReference type="NCBI Taxonomy" id="208324"/>
    <lineage>
        <taxon>Eukaryota</taxon>
        <taxon>Metazoa</taxon>
        <taxon>Chordata</taxon>
        <taxon>Craniata</taxon>
        <taxon>Vertebrata</taxon>
        <taxon>Euteleostomi</taxon>
        <taxon>Actinopterygii</taxon>
        <taxon>Neopterygii</taxon>
        <taxon>Teleostei</taxon>
        <taxon>Neoteleostei</taxon>
        <taxon>Acanthomorphata</taxon>
        <taxon>Ovalentaria</taxon>
        <taxon>Atherinomorphae</taxon>
        <taxon>Cyprinodontiformes</taxon>
        <taxon>Goodeidae</taxon>
        <taxon>Ameca</taxon>
    </lineage>
</organism>
<name>A0ABV0ZZN9_9TELE</name>